<evidence type="ECO:0000313" key="9">
    <source>
        <dbReference type="EMBL" id="KAA8525278.1"/>
    </source>
</evidence>
<dbReference type="NCBIfam" id="TIGR01677">
    <property type="entry name" value="pln_FAD_oxido"/>
    <property type="match status" value="1"/>
</dbReference>
<reference evidence="9 10" key="1">
    <citation type="submission" date="2019-09" db="EMBL/GenBank/DDBJ databases">
        <title>A chromosome-level genome assembly of the Chinese tupelo Nyssa sinensis.</title>
        <authorList>
            <person name="Yang X."/>
            <person name="Kang M."/>
            <person name="Yang Y."/>
            <person name="Xiong H."/>
            <person name="Wang M."/>
            <person name="Zhang Z."/>
            <person name="Wang Z."/>
            <person name="Wu H."/>
            <person name="Ma T."/>
            <person name="Liu J."/>
            <person name="Xi Z."/>
        </authorList>
    </citation>
    <scope>NUCLEOTIDE SEQUENCE [LARGE SCALE GENOMIC DNA]</scope>
    <source>
        <strain evidence="9">J267</strain>
        <tissue evidence="9">Leaf</tissue>
    </source>
</reference>
<evidence type="ECO:0000259" key="8">
    <source>
        <dbReference type="PROSITE" id="PS51387"/>
    </source>
</evidence>
<dbReference type="InterPro" id="IPR016166">
    <property type="entry name" value="FAD-bd_PCMH"/>
</dbReference>
<feature type="chain" id="PRO_5023935765" description="L-gulonolactone oxidase" evidence="7">
    <location>
        <begin position="23"/>
        <end position="649"/>
    </location>
</feature>
<dbReference type="Pfam" id="PF01565">
    <property type="entry name" value="FAD_binding_4"/>
    <property type="match status" value="1"/>
</dbReference>
<dbReference type="InterPro" id="IPR010030">
    <property type="entry name" value="GULO_Plant"/>
</dbReference>
<dbReference type="OrthoDB" id="610608at2759"/>
<dbReference type="SUPFAM" id="SSF56176">
    <property type="entry name" value="FAD-binding/transporter-associated domain-like"/>
    <property type="match status" value="1"/>
</dbReference>
<dbReference type="UniPathway" id="UPA00132"/>
<feature type="domain" description="FAD-binding PCMH-type" evidence="8">
    <location>
        <begin position="52"/>
        <end position="261"/>
    </location>
</feature>
<dbReference type="Pfam" id="PF22906">
    <property type="entry name" value="GULLO2-like_3rd"/>
    <property type="match status" value="1"/>
</dbReference>
<dbReference type="Gene3D" id="3.30.70.2520">
    <property type="match status" value="1"/>
</dbReference>
<organism evidence="9 10">
    <name type="scientific">Nyssa sinensis</name>
    <dbReference type="NCBI Taxonomy" id="561372"/>
    <lineage>
        <taxon>Eukaryota</taxon>
        <taxon>Viridiplantae</taxon>
        <taxon>Streptophyta</taxon>
        <taxon>Embryophyta</taxon>
        <taxon>Tracheophyta</taxon>
        <taxon>Spermatophyta</taxon>
        <taxon>Magnoliopsida</taxon>
        <taxon>eudicotyledons</taxon>
        <taxon>Gunneridae</taxon>
        <taxon>Pentapetalae</taxon>
        <taxon>asterids</taxon>
        <taxon>Cornales</taxon>
        <taxon>Nyssaceae</taxon>
        <taxon>Nyssa</taxon>
    </lineage>
</organism>
<comment type="pathway">
    <text evidence="1">Cofactor biosynthesis; L-ascorbate biosynthesis.</text>
</comment>
<protein>
    <recommendedName>
        <fullName evidence="3">L-gulonolactone oxidase</fullName>
        <ecNumber evidence="3">1.1.3.8</ecNumber>
    </recommendedName>
</protein>
<dbReference type="InterPro" id="IPR007173">
    <property type="entry name" value="ALO_C"/>
</dbReference>
<sequence>MANPWWLLHRIIWCSTLTTLLTIHGMPPPSPVQCNETGCTLYNSYGVWGDRKDCHVPKVIYPTTEEELLLAVANANKNKLKVKVVTKFSHTIPKLACPTQSGNAILLSTEKYNSCVEVDAANLVVTADAGIGLRALIDRVEEAGLSLVAAPYWEGDPLLNAAKVSLGVLGVISKVTLSLEHGFKRSITYNFTDDGDIEDEFMDHAKKHEFADITWYPSRHTAVYRYDDRVPLNTTGDGVNDFIGFQSNSILISKSVRATEKALENARNVNGKCAMAASFVGVKKLNANGLKNNLIFTGYPVVGHQGKMQTSGSCLYSSTTRIDNSCAWDPRINGLFFYESTAIFPAQKFADFIRDVKKLRYIKPDNFCGVDIYNGFLIRFIKASGAFLGQSEDSIVVDFNYYRADEPSTPRLNQDVWEEVEQMAFFKYGAKPHWAKNRNLAFLNVQKKYPNFNKFVAAKRQLDLQNMFSSAWSDEILFGKEAAKEEGCALEGQCICSEDRHCSPDKGYLCQPGLVYKEARVCRGSGRCFANSSATARVTGLSGAAVGYTSAVGGTSRATGFSGATIWSTSVVGTSANGIVTATATATTTANGGNSKVNAIDELGKLVWRIHAFLLLDGVSFRIKTFGSNHTCVREQKNAEANSTWLVKN</sequence>
<proteinExistence type="inferred from homology"/>
<keyword evidence="10" id="KW-1185">Reference proteome</keyword>
<dbReference type="GO" id="GO:0019853">
    <property type="term" value="P:L-ascorbic acid biosynthetic process"/>
    <property type="evidence" value="ECO:0007669"/>
    <property type="project" value="UniProtKB-UniPathway"/>
</dbReference>
<dbReference type="Pfam" id="PF04030">
    <property type="entry name" value="ALO"/>
    <property type="match status" value="1"/>
</dbReference>
<evidence type="ECO:0000256" key="6">
    <source>
        <dbReference type="ARBA" id="ARBA00048083"/>
    </source>
</evidence>
<evidence type="ECO:0000256" key="5">
    <source>
        <dbReference type="ARBA" id="ARBA00023002"/>
    </source>
</evidence>
<dbReference type="PANTHER" id="PTHR13878:SF125">
    <property type="entry name" value="L-GULONOLACTONE OXIDASE 3"/>
    <property type="match status" value="1"/>
</dbReference>
<evidence type="ECO:0000256" key="7">
    <source>
        <dbReference type="SAM" id="SignalP"/>
    </source>
</evidence>
<evidence type="ECO:0000256" key="2">
    <source>
        <dbReference type="ARBA" id="ARBA00005466"/>
    </source>
</evidence>
<dbReference type="InterPro" id="IPR036318">
    <property type="entry name" value="FAD-bd_PCMH-like_sf"/>
</dbReference>
<keyword evidence="7" id="KW-0732">Signal</keyword>
<comment type="similarity">
    <text evidence="2">Belongs to the oxygen-dependent FAD-linked oxidoreductase family.</text>
</comment>
<comment type="catalytic activity">
    <reaction evidence="6">
        <text>L-gulono-1,4-lactone + O2 = L-ascorbate + H2O2 + H(+)</text>
        <dbReference type="Rhea" id="RHEA:32363"/>
        <dbReference type="ChEBI" id="CHEBI:15378"/>
        <dbReference type="ChEBI" id="CHEBI:15379"/>
        <dbReference type="ChEBI" id="CHEBI:16240"/>
        <dbReference type="ChEBI" id="CHEBI:17587"/>
        <dbReference type="ChEBI" id="CHEBI:38290"/>
        <dbReference type="EC" id="1.1.3.8"/>
    </reaction>
</comment>
<dbReference type="InterPro" id="IPR006094">
    <property type="entry name" value="Oxid_FAD_bind_N"/>
</dbReference>
<evidence type="ECO:0000256" key="3">
    <source>
        <dbReference type="ARBA" id="ARBA00013121"/>
    </source>
</evidence>
<dbReference type="GO" id="GO:0003885">
    <property type="term" value="F:D-arabinono-1,4-lactone oxidase activity"/>
    <property type="evidence" value="ECO:0007669"/>
    <property type="project" value="InterPro"/>
</dbReference>
<dbReference type="PANTHER" id="PTHR13878">
    <property type="entry name" value="GULONOLACTONE OXIDASE"/>
    <property type="match status" value="1"/>
</dbReference>
<dbReference type="GO" id="GO:0016020">
    <property type="term" value="C:membrane"/>
    <property type="evidence" value="ECO:0007669"/>
    <property type="project" value="InterPro"/>
</dbReference>
<dbReference type="GO" id="GO:0050105">
    <property type="term" value="F:L-gulonolactone oxidase activity"/>
    <property type="evidence" value="ECO:0007669"/>
    <property type="project" value="UniProtKB-EC"/>
</dbReference>
<keyword evidence="4" id="KW-0060">Ascorbate biosynthesis</keyword>
<accession>A0A5J5A5N9</accession>
<dbReference type="EMBL" id="CM018046">
    <property type="protein sequence ID" value="KAA8525278.1"/>
    <property type="molecule type" value="Genomic_DNA"/>
</dbReference>
<keyword evidence="5" id="KW-0560">Oxidoreductase</keyword>
<gene>
    <name evidence="9" type="ORF">F0562_007133</name>
</gene>
<dbReference type="AlphaFoldDB" id="A0A5J5A5N9"/>
<dbReference type="GO" id="GO:0071949">
    <property type="term" value="F:FAD binding"/>
    <property type="evidence" value="ECO:0007669"/>
    <property type="project" value="InterPro"/>
</dbReference>
<dbReference type="InterPro" id="IPR050432">
    <property type="entry name" value="FAD-linked_Oxidoreductases_BP"/>
</dbReference>
<feature type="signal peptide" evidence="7">
    <location>
        <begin position="1"/>
        <end position="22"/>
    </location>
</feature>
<dbReference type="Gene3D" id="3.30.465.10">
    <property type="match status" value="1"/>
</dbReference>
<dbReference type="PROSITE" id="PS51387">
    <property type="entry name" value="FAD_PCMH"/>
    <property type="match status" value="1"/>
</dbReference>
<name>A0A5J5A5N9_9ASTE</name>
<dbReference type="FunFam" id="3.30.70.2520:FF:000003">
    <property type="entry name" value="L-gulonolactone oxidase 2"/>
    <property type="match status" value="1"/>
</dbReference>
<dbReference type="Proteomes" id="UP000325577">
    <property type="component" value="Linkage Group LG3"/>
</dbReference>
<evidence type="ECO:0000256" key="1">
    <source>
        <dbReference type="ARBA" id="ARBA00005147"/>
    </source>
</evidence>
<dbReference type="InterPro" id="IPR016169">
    <property type="entry name" value="FAD-bd_PCMH_sub2"/>
</dbReference>
<evidence type="ECO:0000256" key="4">
    <source>
        <dbReference type="ARBA" id="ARBA00022644"/>
    </source>
</evidence>
<evidence type="ECO:0000313" key="10">
    <source>
        <dbReference type="Proteomes" id="UP000325577"/>
    </source>
</evidence>
<dbReference type="InterPro" id="IPR055154">
    <property type="entry name" value="GULLO2-like_C"/>
</dbReference>
<dbReference type="EC" id="1.1.3.8" evidence="3"/>